<reference evidence="1 2" key="1">
    <citation type="submission" date="2018-12" db="EMBL/GenBank/DDBJ databases">
        <authorList>
            <person name="Yang Y."/>
        </authorList>
    </citation>
    <scope>NUCLEOTIDE SEQUENCE [LARGE SCALE GENOMIC DNA]</scope>
    <source>
        <strain evidence="1 2">L-25-5w-1</strain>
    </source>
</reference>
<dbReference type="OrthoDB" id="7304279at2"/>
<organism evidence="1 2">
    <name type="scientific">Azospirillum griseum</name>
    <dbReference type="NCBI Taxonomy" id="2496639"/>
    <lineage>
        <taxon>Bacteria</taxon>
        <taxon>Pseudomonadati</taxon>
        <taxon>Pseudomonadota</taxon>
        <taxon>Alphaproteobacteria</taxon>
        <taxon>Rhodospirillales</taxon>
        <taxon>Azospirillaceae</taxon>
        <taxon>Azospirillum</taxon>
    </lineage>
</organism>
<protein>
    <submittedName>
        <fullName evidence="1">Uncharacterized protein</fullName>
    </submittedName>
</protein>
<comment type="caution">
    <text evidence="1">The sequence shown here is derived from an EMBL/GenBank/DDBJ whole genome shotgun (WGS) entry which is preliminary data.</text>
</comment>
<evidence type="ECO:0000313" key="1">
    <source>
        <dbReference type="EMBL" id="RTR24688.1"/>
    </source>
</evidence>
<accession>A0A3S0KES6</accession>
<sequence>MFTDDHGAENRPCPWHPPAVITDEMKRDAVHALGVLKVQSRPVNQEEADRFVAHVANLCAGKDLPPERKLMGAASAILRAGYPAAIINDADVVKRVLRRLTVPGRPTWWPSWPELEAALDAERAAFRQEWERLTVIAKGGAGPRIGRWRDTDGSDHNATPTEAQKANVAKLLADAGIIKRMPGVR</sequence>
<name>A0A3S0KES6_9PROT</name>
<dbReference type="Proteomes" id="UP000277007">
    <property type="component" value="Unassembled WGS sequence"/>
</dbReference>
<proteinExistence type="predicted"/>
<dbReference type="EMBL" id="RXMA01000001">
    <property type="protein sequence ID" value="RTR24688.1"/>
    <property type="molecule type" value="Genomic_DNA"/>
</dbReference>
<gene>
    <name evidence="1" type="ORF">EJ903_02170</name>
</gene>
<dbReference type="AlphaFoldDB" id="A0A3S0KES6"/>
<evidence type="ECO:0000313" key="2">
    <source>
        <dbReference type="Proteomes" id="UP000277007"/>
    </source>
</evidence>
<keyword evidence="2" id="KW-1185">Reference proteome</keyword>